<dbReference type="PANTHER" id="PTHR42905:SF16">
    <property type="entry name" value="CARBOXYPHOSPHONOENOLPYRUVATE PHOSPHONOMUTASE-LIKE PROTEIN (AFU_ORTHOLOGUE AFUA_5G07230)"/>
    <property type="match status" value="1"/>
</dbReference>
<protein>
    <submittedName>
        <fullName evidence="1">Isocitrate lyase/phosphoenolpyruvate mutase family protein</fullName>
    </submittedName>
</protein>
<dbReference type="SUPFAM" id="SSF51621">
    <property type="entry name" value="Phosphoenolpyruvate/pyruvate domain"/>
    <property type="match status" value="1"/>
</dbReference>
<dbReference type="InterPro" id="IPR040442">
    <property type="entry name" value="Pyrv_kinase-like_dom_sf"/>
</dbReference>
<keyword evidence="2" id="KW-1185">Reference proteome</keyword>
<dbReference type="InterPro" id="IPR039556">
    <property type="entry name" value="ICL/PEPM"/>
</dbReference>
<dbReference type="RefSeq" id="WP_266122291.1">
    <property type="nucleotide sequence ID" value="NZ_JAJHNU010000001.1"/>
</dbReference>
<organism evidence="1 2">
    <name type="scientific">Alcaligenes endophyticus</name>
    <dbReference type="NCBI Taxonomy" id="1929088"/>
    <lineage>
        <taxon>Bacteria</taxon>
        <taxon>Pseudomonadati</taxon>
        <taxon>Pseudomonadota</taxon>
        <taxon>Betaproteobacteria</taxon>
        <taxon>Burkholderiales</taxon>
        <taxon>Alcaligenaceae</taxon>
        <taxon>Alcaligenes</taxon>
    </lineage>
</organism>
<dbReference type="CDD" id="cd00377">
    <property type="entry name" value="ICL_PEPM"/>
    <property type="match status" value="1"/>
</dbReference>
<proteinExistence type="predicted"/>
<keyword evidence="1" id="KW-0456">Lyase</keyword>
<evidence type="ECO:0000313" key="1">
    <source>
        <dbReference type="EMBL" id="MDN4120392.1"/>
    </source>
</evidence>
<dbReference type="Proteomes" id="UP001168613">
    <property type="component" value="Unassembled WGS sequence"/>
</dbReference>
<gene>
    <name evidence="1" type="ORF">LMS43_03705</name>
</gene>
<dbReference type="InterPro" id="IPR015813">
    <property type="entry name" value="Pyrv/PenolPyrv_kinase-like_dom"/>
</dbReference>
<comment type="caution">
    <text evidence="1">The sequence shown here is derived from an EMBL/GenBank/DDBJ whole genome shotgun (WGS) entry which is preliminary data.</text>
</comment>
<name>A0ABT8EGR9_9BURK</name>
<reference evidence="1" key="1">
    <citation type="submission" date="2021-11" db="EMBL/GenBank/DDBJ databases">
        <title>Draft genome sequence of Alcaligenes endophyticus type strain CCUG 75668T.</title>
        <authorList>
            <person name="Salva-Serra F."/>
            <person name="Duran R.E."/>
            <person name="Seeger M."/>
            <person name="Moore E.R.B."/>
            <person name="Jaen-Luchoro D."/>
        </authorList>
    </citation>
    <scope>NUCLEOTIDE SEQUENCE</scope>
    <source>
        <strain evidence="1">CCUG 75668</strain>
    </source>
</reference>
<dbReference type="GO" id="GO:0016829">
    <property type="term" value="F:lyase activity"/>
    <property type="evidence" value="ECO:0007669"/>
    <property type="project" value="UniProtKB-KW"/>
</dbReference>
<dbReference type="PANTHER" id="PTHR42905">
    <property type="entry name" value="PHOSPHOENOLPYRUVATE CARBOXYLASE"/>
    <property type="match status" value="1"/>
</dbReference>
<sequence length="254" mass="28068">MATTKEEKRQRMRALHGQENVLLLPNPWDLGSLRYFELQGAKALASTSAGFAWTIAKQDNEIRLEESLAHLYQLASHTELPINADFESGFAATERQLNGAIERLEQTGVAAFSIEDRLDDALYEASIAVRRVEQAKQAALRYGGDDFMLVARCEGFLMGNASLEQVIERLQNYVMAGADVVYAPGLREQEHILRVVEAVAPIPLNVLLWSNGLSVSELQELGVKRVSTGSSLAAAARQAYEHASRVLFEQGRLP</sequence>
<dbReference type="Gene3D" id="3.20.20.60">
    <property type="entry name" value="Phosphoenolpyruvate-binding domains"/>
    <property type="match status" value="1"/>
</dbReference>
<accession>A0ABT8EGR9</accession>
<dbReference type="EMBL" id="JAJHNU010000001">
    <property type="protein sequence ID" value="MDN4120392.1"/>
    <property type="molecule type" value="Genomic_DNA"/>
</dbReference>
<dbReference type="Pfam" id="PF13714">
    <property type="entry name" value="PEP_mutase"/>
    <property type="match status" value="1"/>
</dbReference>
<evidence type="ECO:0000313" key="2">
    <source>
        <dbReference type="Proteomes" id="UP001168613"/>
    </source>
</evidence>